<dbReference type="PROSITE" id="PS50088">
    <property type="entry name" value="ANK_REPEAT"/>
    <property type="match status" value="2"/>
</dbReference>
<dbReference type="Gene3D" id="1.25.40.20">
    <property type="entry name" value="Ankyrin repeat-containing domain"/>
    <property type="match status" value="4"/>
</dbReference>
<dbReference type="EMBL" id="LSBJ02000005">
    <property type="protein sequence ID" value="OAQ65122.1"/>
    <property type="molecule type" value="Genomic_DNA"/>
</dbReference>
<dbReference type="Pfam" id="PF00023">
    <property type="entry name" value="Ank"/>
    <property type="match status" value="1"/>
</dbReference>
<organism evidence="5 6">
    <name type="scientific">Pochonia chlamydosporia 170</name>
    <dbReference type="NCBI Taxonomy" id="1380566"/>
    <lineage>
        <taxon>Eukaryota</taxon>
        <taxon>Fungi</taxon>
        <taxon>Dikarya</taxon>
        <taxon>Ascomycota</taxon>
        <taxon>Pezizomycotina</taxon>
        <taxon>Sordariomycetes</taxon>
        <taxon>Hypocreomycetidae</taxon>
        <taxon>Hypocreales</taxon>
        <taxon>Clavicipitaceae</taxon>
        <taxon>Pochonia</taxon>
    </lineage>
</organism>
<dbReference type="GeneID" id="28849336"/>
<dbReference type="Proteomes" id="UP000078397">
    <property type="component" value="Unassembled WGS sequence"/>
</dbReference>
<dbReference type="RefSeq" id="XP_018142436.1">
    <property type="nucleotide sequence ID" value="XM_018285342.1"/>
</dbReference>
<keyword evidence="1" id="KW-0677">Repeat</keyword>
<feature type="compositionally biased region" description="Basic and acidic residues" evidence="4">
    <location>
        <begin position="272"/>
        <end position="281"/>
    </location>
</feature>
<evidence type="ECO:0000313" key="6">
    <source>
        <dbReference type="Proteomes" id="UP000078397"/>
    </source>
</evidence>
<comment type="caution">
    <text evidence="5">The sequence shown here is derived from an EMBL/GenBank/DDBJ whole genome shotgun (WGS) entry which is preliminary data.</text>
</comment>
<evidence type="ECO:0000256" key="1">
    <source>
        <dbReference type="ARBA" id="ARBA00022737"/>
    </source>
</evidence>
<evidence type="ECO:0000313" key="5">
    <source>
        <dbReference type="EMBL" id="OAQ65122.1"/>
    </source>
</evidence>
<dbReference type="InterPro" id="IPR051165">
    <property type="entry name" value="Multifunctional_ANK_Repeat"/>
</dbReference>
<feature type="repeat" description="ANK" evidence="3">
    <location>
        <begin position="518"/>
        <end position="550"/>
    </location>
</feature>
<feature type="region of interest" description="Disordered" evidence="4">
    <location>
        <begin position="272"/>
        <end position="298"/>
    </location>
</feature>
<reference evidence="5 6" key="1">
    <citation type="journal article" date="2016" name="PLoS Pathog.">
        <title>Biosynthesis of antibiotic leucinostatins in bio-control fungus Purpureocillium lilacinum and their inhibition on phytophthora revealed by genome mining.</title>
        <authorList>
            <person name="Wang G."/>
            <person name="Liu Z."/>
            <person name="Lin R."/>
            <person name="Li E."/>
            <person name="Mao Z."/>
            <person name="Ling J."/>
            <person name="Yang Y."/>
            <person name="Yin W.B."/>
            <person name="Xie B."/>
        </authorList>
    </citation>
    <scope>NUCLEOTIDE SEQUENCE [LARGE SCALE GENOMIC DNA]</scope>
    <source>
        <strain evidence="5">170</strain>
    </source>
</reference>
<dbReference type="Pfam" id="PF13857">
    <property type="entry name" value="Ank_5"/>
    <property type="match status" value="1"/>
</dbReference>
<dbReference type="Pfam" id="PF12796">
    <property type="entry name" value="Ank_2"/>
    <property type="match status" value="1"/>
</dbReference>
<dbReference type="STRING" id="1380566.A0A179FHV9"/>
<dbReference type="InterPro" id="IPR002110">
    <property type="entry name" value="Ankyrin_rpt"/>
</dbReference>
<dbReference type="PROSITE" id="PS50297">
    <property type="entry name" value="ANK_REP_REGION"/>
    <property type="match status" value="2"/>
</dbReference>
<evidence type="ECO:0000256" key="4">
    <source>
        <dbReference type="SAM" id="MobiDB-lite"/>
    </source>
</evidence>
<keyword evidence="2 3" id="KW-0040">ANK repeat</keyword>
<dbReference type="OrthoDB" id="341259at2759"/>
<dbReference type="KEGG" id="pchm:VFPPC_06289"/>
<gene>
    <name evidence="5" type="ORF">VFPPC_06289</name>
</gene>
<accession>A0A179FHV9</accession>
<keyword evidence="6" id="KW-1185">Reference proteome</keyword>
<name>A0A179FHV9_METCM</name>
<evidence type="ECO:0000256" key="2">
    <source>
        <dbReference type="ARBA" id="ARBA00023043"/>
    </source>
</evidence>
<dbReference type="Pfam" id="PF13637">
    <property type="entry name" value="Ank_4"/>
    <property type="match status" value="1"/>
</dbReference>
<evidence type="ECO:0000256" key="3">
    <source>
        <dbReference type="PROSITE-ProRule" id="PRU00023"/>
    </source>
</evidence>
<dbReference type="SUPFAM" id="SSF48403">
    <property type="entry name" value="Ankyrin repeat"/>
    <property type="match status" value="3"/>
</dbReference>
<feature type="repeat" description="ANK" evidence="3">
    <location>
        <begin position="364"/>
        <end position="396"/>
    </location>
</feature>
<protein>
    <submittedName>
        <fullName evidence="5">Ankyrin</fullName>
    </submittedName>
</protein>
<dbReference type="SMART" id="SM00248">
    <property type="entry name" value="ANK"/>
    <property type="match status" value="8"/>
</dbReference>
<dbReference type="InterPro" id="IPR036770">
    <property type="entry name" value="Ankyrin_rpt-contain_sf"/>
</dbReference>
<dbReference type="PANTHER" id="PTHR24123:SF33">
    <property type="entry name" value="PROTEIN HOS4"/>
    <property type="match status" value="1"/>
</dbReference>
<sequence>MAALTSPYSTLPQGMNIHQWRRMRNSFGSPESALHACVRDDHILELRRLSSRCSAQELEYEAEGFGTPLQVAVLCDNMAAIEVLLHAGADPLVVNPGEETPTSAFNVAIRAGKRDIFNRLWDHTKPGINAATRYPYATFLNEAASYGQAAIVEDLLDWCRGWSNAAKTFALNHAAARWEVHVISVLLSRLDYSQETITYAMHCAVGFKFSLYTEGFEANYDGVDYLHQQQVIAQLIDAGADPNSKPRGENLVIKAASSIDLAGGLKALLEKGADPNGRGRDGGSALHHLGSPVQVRQRPEKRLHETGIRLLIDHGASVTQRDIIGNTPLHFAAFGSNIRVFALYADSLTNHDQDIALAAMENDNGETLLHWAAAGGKADIVHELLSRGLDVNSTTANGWTPLMCSLVPIASMKKSHQVVQAATVLLTHGADPVLCTAEGWTALHCLSLHLDDDAMSYMAQLAEDLLFRGAPLQVPAPMLIRHSTTSSARLHGQDIGLWGSRVQDAMQLAATAPDMVRRNGTPLHWAAYHGAVGVASALLAHGADAFAEDERGNTPARLAVESPLLTGTRGLDARDQLLQVFRDVGVDI</sequence>
<proteinExistence type="predicted"/>
<dbReference type="PANTHER" id="PTHR24123">
    <property type="entry name" value="ANKYRIN REPEAT-CONTAINING"/>
    <property type="match status" value="1"/>
</dbReference>
<dbReference type="PRINTS" id="PR01415">
    <property type="entry name" value="ANKYRIN"/>
</dbReference>
<dbReference type="AlphaFoldDB" id="A0A179FHV9"/>